<keyword evidence="4" id="KW-0812">Transmembrane</keyword>
<dbReference type="GO" id="GO:0015483">
    <property type="term" value="F:long-chain fatty acid transporting porin activity"/>
    <property type="evidence" value="ECO:0007669"/>
    <property type="project" value="TreeGrafter"/>
</dbReference>
<name>M4W104_9BACT</name>
<evidence type="ECO:0000256" key="6">
    <source>
        <dbReference type="ARBA" id="ARBA00023136"/>
    </source>
</evidence>
<evidence type="ECO:0000313" key="9">
    <source>
        <dbReference type="EMBL" id="AGH99109.1"/>
    </source>
</evidence>
<dbReference type="GO" id="GO:0009279">
    <property type="term" value="C:cell outer membrane"/>
    <property type="evidence" value="ECO:0007669"/>
    <property type="project" value="UniProtKB-SubCell"/>
</dbReference>
<dbReference type="Gene3D" id="2.40.160.60">
    <property type="entry name" value="Outer membrane protein transport protein (OMPP1/FadL/TodX)"/>
    <property type="match status" value="1"/>
</dbReference>
<dbReference type="PANTHER" id="PTHR35093:SF8">
    <property type="entry name" value="OUTER MEMBRANE PROTEIN NMB0088-RELATED"/>
    <property type="match status" value="1"/>
</dbReference>
<organism evidence="9 10">
    <name type="scientific">Micavibrio aeruginosavorus EPB</name>
    <dbReference type="NCBI Taxonomy" id="349215"/>
    <lineage>
        <taxon>Bacteria</taxon>
        <taxon>Pseudomonadati</taxon>
        <taxon>Bdellovibrionota</taxon>
        <taxon>Bdellovibrionia</taxon>
        <taxon>Bdellovibrionales</taxon>
        <taxon>Pseudobdellovibrionaceae</taxon>
        <taxon>Micavibrio</taxon>
    </lineage>
</organism>
<evidence type="ECO:0000256" key="5">
    <source>
        <dbReference type="ARBA" id="ARBA00022729"/>
    </source>
</evidence>
<feature type="chain" id="PRO_5004060565" evidence="8">
    <location>
        <begin position="29"/>
        <end position="422"/>
    </location>
</feature>
<reference evidence="9 10" key="1">
    <citation type="journal article" date="2013" name="ISME J.">
        <title>By their genes ye shall know them: genomic signatures of predatory bacteria.</title>
        <authorList>
            <person name="Pasternak Z."/>
            <person name="Pietrokovski S."/>
            <person name="Rotem O."/>
            <person name="Gophna U."/>
            <person name="Lurie-Weinberger M.N."/>
            <person name="Jurkevitch E."/>
        </authorList>
    </citation>
    <scope>NUCLEOTIDE SEQUENCE [LARGE SCALE GENOMIC DNA]</scope>
    <source>
        <strain evidence="9">EPB</strain>
    </source>
</reference>
<dbReference type="Pfam" id="PF03349">
    <property type="entry name" value="Toluene_X"/>
    <property type="match status" value="1"/>
</dbReference>
<evidence type="ECO:0000256" key="3">
    <source>
        <dbReference type="ARBA" id="ARBA00022452"/>
    </source>
</evidence>
<evidence type="ECO:0000256" key="2">
    <source>
        <dbReference type="ARBA" id="ARBA00008163"/>
    </source>
</evidence>
<keyword evidence="7" id="KW-0998">Cell outer membrane</keyword>
<comment type="subcellular location">
    <subcellularLocation>
        <location evidence="1">Cell outer membrane</location>
        <topology evidence="1">Multi-pass membrane protein</topology>
    </subcellularLocation>
</comment>
<accession>M4W104</accession>
<keyword evidence="3" id="KW-1134">Transmembrane beta strand</keyword>
<gene>
    <name evidence="9" type="ORF">A11S_2314</name>
</gene>
<dbReference type="HOGENOM" id="CLU_035981_0_1_5"/>
<dbReference type="PATRIC" id="fig|349215.9.peg.2247"/>
<dbReference type="OrthoDB" id="19849at2"/>
<comment type="similarity">
    <text evidence="2">Belongs to the OmpP1/FadL family.</text>
</comment>
<dbReference type="RefSeq" id="WP_015468618.1">
    <property type="nucleotide sequence ID" value="NC_020812.1"/>
</dbReference>
<dbReference type="AlphaFoldDB" id="M4W104"/>
<sequence>MSRNKFSMIRTGLMAAATVVVGASAANAAGFYIQEQSVRGLGSAFSGSTTTLNDASTVYFNPAGMTQLPGLQAQAGVHVIIPDSKVKDTGTTAGTAAGLPLGGSSGNPYDATPVPNGFVTYQATNNLWLGLGVTAPFGLASDYGSTWFGRFDSTKTELAVIDVQPTIAYKINDQWSIGGGMNIQHASANLQNNVVLGAGVEGNSKLSGDDFGYGYSLGIQYKPWESTTFGLSYKSEVHHELDGDIEVKLLSGATVAAATSGGSAKLNTPDHLTLGGAHKVTDRLTLQGQATWFGWSNFDQIQAVRDSGAVASTVQQNYQNTWAFAVGAEYMVNDAWTVRGGLQFDETPTTDEFRTSRTPDGDRTWVSLGATYGLNDKIDLDMAATYIDVEDGTINVARGNGTMTADTEGSVGILALGMTYKF</sequence>
<evidence type="ECO:0000313" key="10">
    <source>
        <dbReference type="Proteomes" id="UP000011932"/>
    </source>
</evidence>
<evidence type="ECO:0000256" key="7">
    <source>
        <dbReference type="ARBA" id="ARBA00023237"/>
    </source>
</evidence>
<dbReference type="EMBL" id="CP003538">
    <property type="protein sequence ID" value="AGH99109.1"/>
    <property type="molecule type" value="Genomic_DNA"/>
</dbReference>
<dbReference type="SUPFAM" id="SSF56935">
    <property type="entry name" value="Porins"/>
    <property type="match status" value="1"/>
</dbReference>
<keyword evidence="6" id="KW-0472">Membrane</keyword>
<evidence type="ECO:0000256" key="1">
    <source>
        <dbReference type="ARBA" id="ARBA00004571"/>
    </source>
</evidence>
<dbReference type="KEGG" id="man:A11S_2314"/>
<keyword evidence="5 8" id="KW-0732">Signal</keyword>
<dbReference type="STRING" id="349215.A11S_2314"/>
<dbReference type="Proteomes" id="UP000011932">
    <property type="component" value="Chromosome"/>
</dbReference>
<feature type="signal peptide" evidence="8">
    <location>
        <begin position="1"/>
        <end position="28"/>
    </location>
</feature>
<evidence type="ECO:0000256" key="8">
    <source>
        <dbReference type="SAM" id="SignalP"/>
    </source>
</evidence>
<protein>
    <submittedName>
        <fullName evidence="9">Long-chain fatty acid transport protein</fullName>
    </submittedName>
</protein>
<evidence type="ECO:0000256" key="4">
    <source>
        <dbReference type="ARBA" id="ARBA00022692"/>
    </source>
</evidence>
<dbReference type="PANTHER" id="PTHR35093">
    <property type="entry name" value="OUTER MEMBRANE PROTEIN NMB0088-RELATED"/>
    <property type="match status" value="1"/>
</dbReference>
<dbReference type="InterPro" id="IPR005017">
    <property type="entry name" value="OMPP1/FadL/TodX"/>
</dbReference>
<proteinExistence type="inferred from homology"/>